<evidence type="ECO:0000313" key="2">
    <source>
        <dbReference type="EMBL" id="SDR89902.1"/>
    </source>
</evidence>
<keyword evidence="1" id="KW-0472">Membrane</keyword>
<dbReference type="Proteomes" id="UP000199092">
    <property type="component" value="Chromosome I"/>
</dbReference>
<keyword evidence="3" id="KW-1185">Reference proteome</keyword>
<organism evidence="2 3">
    <name type="scientific">Friedmanniella luteola</name>
    <dbReference type="NCBI Taxonomy" id="546871"/>
    <lineage>
        <taxon>Bacteria</taxon>
        <taxon>Bacillati</taxon>
        <taxon>Actinomycetota</taxon>
        <taxon>Actinomycetes</taxon>
        <taxon>Propionibacteriales</taxon>
        <taxon>Nocardioidaceae</taxon>
        <taxon>Friedmanniella</taxon>
    </lineage>
</organism>
<accession>A0A1H1MTJ3</accession>
<keyword evidence="1" id="KW-1133">Transmembrane helix</keyword>
<feature type="transmembrane region" description="Helical" evidence="1">
    <location>
        <begin position="7"/>
        <end position="29"/>
    </location>
</feature>
<evidence type="ECO:0000313" key="3">
    <source>
        <dbReference type="Proteomes" id="UP000199092"/>
    </source>
</evidence>
<evidence type="ECO:0000256" key="1">
    <source>
        <dbReference type="SAM" id="Phobius"/>
    </source>
</evidence>
<proteinExistence type="predicted"/>
<name>A0A1H1MTJ3_9ACTN</name>
<gene>
    <name evidence="2" type="ORF">SAMN04488543_0711</name>
</gene>
<sequence>MRVSRVGCLASIAISLVLSVVLTVLLNLVF</sequence>
<dbReference type="AlphaFoldDB" id="A0A1H1MTJ3"/>
<reference evidence="2 3" key="1">
    <citation type="submission" date="2016-10" db="EMBL/GenBank/DDBJ databases">
        <authorList>
            <person name="de Groot N.N."/>
        </authorList>
    </citation>
    <scope>NUCLEOTIDE SEQUENCE [LARGE SCALE GENOMIC DNA]</scope>
    <source>
        <strain evidence="2 3">DSM 21741</strain>
    </source>
</reference>
<dbReference type="STRING" id="546871.SAMN04488543_0711"/>
<keyword evidence="1" id="KW-0812">Transmembrane</keyword>
<protein>
    <submittedName>
        <fullName evidence="2">Uncharacterized protein</fullName>
    </submittedName>
</protein>
<dbReference type="EMBL" id="LT629749">
    <property type="protein sequence ID" value="SDR89902.1"/>
    <property type="molecule type" value="Genomic_DNA"/>
</dbReference>